<dbReference type="GO" id="GO:0008775">
    <property type="term" value="F:acetate CoA-transferase activity"/>
    <property type="evidence" value="ECO:0007669"/>
    <property type="project" value="InterPro"/>
</dbReference>
<dbReference type="Gene3D" id="3.30.750.70">
    <property type="entry name" value="4-hydroxybutyrate coenzyme like domains"/>
    <property type="match status" value="1"/>
</dbReference>
<dbReference type="SUPFAM" id="SSF100950">
    <property type="entry name" value="NagB/RpiA/CoA transferase-like"/>
    <property type="match status" value="2"/>
</dbReference>
<evidence type="ECO:0000313" key="5">
    <source>
        <dbReference type="EMBL" id="CFX43326.1"/>
    </source>
</evidence>
<dbReference type="InterPro" id="IPR046433">
    <property type="entry name" value="ActCoA_hydro"/>
</dbReference>
<dbReference type="EMBL" id="CGIH01000021">
    <property type="protein sequence ID" value="CFX43326.1"/>
    <property type="molecule type" value="Genomic_DNA"/>
</dbReference>
<evidence type="ECO:0000259" key="3">
    <source>
        <dbReference type="Pfam" id="PF02550"/>
    </source>
</evidence>
<dbReference type="Pfam" id="PF13336">
    <property type="entry name" value="AcetylCoA_hyd_C"/>
    <property type="match status" value="1"/>
</dbReference>
<dbReference type="Pfam" id="PF02550">
    <property type="entry name" value="AcetylCoA_hydro"/>
    <property type="match status" value="1"/>
</dbReference>
<dbReference type="PANTHER" id="PTHR21432:SF20">
    <property type="entry name" value="ACETYL-COA HYDROLASE"/>
    <property type="match status" value="1"/>
</dbReference>
<evidence type="ECO:0000259" key="4">
    <source>
        <dbReference type="Pfam" id="PF13336"/>
    </source>
</evidence>
<keyword evidence="5" id="KW-0378">Hydrolase</keyword>
<dbReference type="Gene3D" id="3.40.1080.10">
    <property type="entry name" value="Glutaconate Coenzyme A-transferase"/>
    <property type="match status" value="1"/>
</dbReference>
<comment type="similarity">
    <text evidence="1">Belongs to the acetyl-CoA hydrolase/transferase family.</text>
</comment>
<dbReference type="AlphaFoldDB" id="A0A0E3W327"/>
<organism evidence="5 6">
    <name type="scientific">Syntrophomonas zehnderi OL-4</name>
    <dbReference type="NCBI Taxonomy" id="690567"/>
    <lineage>
        <taxon>Bacteria</taxon>
        <taxon>Bacillati</taxon>
        <taxon>Bacillota</taxon>
        <taxon>Clostridia</taxon>
        <taxon>Eubacteriales</taxon>
        <taxon>Syntrophomonadaceae</taxon>
        <taxon>Syntrophomonas</taxon>
    </lineage>
</organism>
<protein>
    <submittedName>
        <fullName evidence="5">Acetyl-CoA hydrolase/transferase</fullName>
    </submittedName>
</protein>
<gene>
    <name evidence="5" type="ORF">1198</name>
</gene>
<feature type="domain" description="Acetyl-CoA hydrolase/transferase C-terminal" evidence="4">
    <location>
        <begin position="273"/>
        <end position="425"/>
    </location>
</feature>
<reference evidence="5 6" key="1">
    <citation type="submission" date="2015-03" db="EMBL/GenBank/DDBJ databases">
        <authorList>
            <person name="Murphy D."/>
        </authorList>
    </citation>
    <scope>NUCLEOTIDE SEQUENCE [LARGE SCALE GENOMIC DNA]</scope>
    <source>
        <strain evidence="5 6">OL-4</strain>
    </source>
</reference>
<dbReference type="GO" id="GO:0006083">
    <property type="term" value="P:acetate metabolic process"/>
    <property type="evidence" value="ECO:0007669"/>
    <property type="project" value="InterPro"/>
</dbReference>
<dbReference type="GO" id="GO:0016787">
    <property type="term" value="F:hydrolase activity"/>
    <property type="evidence" value="ECO:0007669"/>
    <property type="project" value="UniProtKB-KW"/>
</dbReference>
<evidence type="ECO:0000256" key="1">
    <source>
        <dbReference type="ARBA" id="ARBA00009632"/>
    </source>
</evidence>
<keyword evidence="6" id="KW-1185">Reference proteome</keyword>
<dbReference type="STRING" id="690567.1198"/>
<evidence type="ECO:0000256" key="2">
    <source>
        <dbReference type="ARBA" id="ARBA00022679"/>
    </source>
</evidence>
<dbReference type="InterPro" id="IPR026888">
    <property type="entry name" value="AcetylCoA_hyd_C"/>
</dbReference>
<evidence type="ECO:0000313" key="6">
    <source>
        <dbReference type="Proteomes" id="UP000045545"/>
    </source>
</evidence>
<sequence>MPPWKNYYQDRIISAQEAVQLIKSNDNIVFGHGLGEPHLLPEAMVKRAQELQNVSIYHMGSWGKGLYTLPEMQGHFIHKSLFVGSSVRLAYSEGRVEYIPCYFSEVPRLFKDGIIPVDIAMVTLTPPDDHGFCSLGISVDYTRQAIKSARIVLAEINPHMPRTYGDTWIKVEEIDYFIECHDPLWEIPMPPFGEIEFEIGRQVAPLVEDGSTLQIGLGTIPDAILEFLADKHDLGMHSEMISDGIPALVNSGVINGCKKTLHKGKIVASFIGGSRPLYEWAHNNPNLELYPVDYVNDPFVIMQNDKMVSINSALQVDLLGQAAADSLGPLQYSGVGGQIDFIRGAARSRGGKSIIALPSTAAQGAKSRIVPTLITGSAVTTSRNDIDYVVTEYGVARLKGKTLRERAKALINIAHPDFQKDLKQDFTSIYGL</sequence>
<keyword evidence="2 5" id="KW-0808">Transferase</keyword>
<dbReference type="InterPro" id="IPR038460">
    <property type="entry name" value="AcetylCoA_hyd_C_sf"/>
</dbReference>
<feature type="domain" description="Acetyl-CoA hydrolase/transferase N-terminal" evidence="3">
    <location>
        <begin position="7"/>
        <end position="179"/>
    </location>
</feature>
<dbReference type="OrthoDB" id="9801795at2"/>
<dbReference type="InterPro" id="IPR037171">
    <property type="entry name" value="NagB/RpiA_transferase-like"/>
</dbReference>
<name>A0A0E3W327_9FIRM</name>
<accession>A0A0E3W327</accession>
<dbReference type="RefSeq" id="WP_046496601.1">
    <property type="nucleotide sequence ID" value="NZ_CGIH01000021.1"/>
</dbReference>
<dbReference type="PANTHER" id="PTHR21432">
    <property type="entry name" value="ACETYL-COA HYDROLASE-RELATED"/>
    <property type="match status" value="1"/>
</dbReference>
<dbReference type="Proteomes" id="UP000045545">
    <property type="component" value="Unassembled WGS sequence"/>
</dbReference>
<dbReference type="InterPro" id="IPR003702">
    <property type="entry name" value="ActCoA_hydro_N"/>
</dbReference>
<proteinExistence type="inferred from homology"/>
<dbReference type="Gene3D" id="3.40.1080.20">
    <property type="entry name" value="Acetyl-CoA hydrolase/transferase C-terminal domain"/>
    <property type="match status" value="1"/>
</dbReference>